<keyword evidence="2 3" id="KW-0413">Isomerase</keyword>
<comment type="pathway">
    <text evidence="3">Carbohydrate degradation; glycolysis; D-glyceraldehyde 3-phosphate from glycerone phosphate: step 1/1.</text>
</comment>
<evidence type="ECO:0000256" key="2">
    <source>
        <dbReference type="ARBA" id="ARBA00023235"/>
    </source>
</evidence>
<dbReference type="PANTHER" id="PTHR21139:SF42">
    <property type="entry name" value="TRIOSEPHOSPHATE ISOMERASE"/>
    <property type="match status" value="1"/>
</dbReference>
<dbReference type="EC" id="5.3.1.1" evidence="3"/>
<keyword evidence="3" id="KW-0963">Cytoplasm</keyword>
<comment type="subunit">
    <text evidence="3">Homodimer.</text>
</comment>
<dbReference type="UniPathway" id="UPA00109">
    <property type="reaction ID" value="UER00189"/>
</dbReference>
<protein>
    <recommendedName>
        <fullName evidence="3">Triosephosphate isomerase</fullName>
        <ecNumber evidence="3">5.3.1.1</ecNumber>
    </recommendedName>
</protein>
<dbReference type="Pfam" id="PF00121">
    <property type="entry name" value="TIM"/>
    <property type="match status" value="1"/>
</dbReference>
<reference evidence="5" key="1">
    <citation type="submission" date="2017-09" db="EMBL/GenBank/DDBJ databases">
        <title>Depth-based differentiation of microbial function through sediment-hosted aquifers and enrichment of novel symbionts in the deep terrestrial subsurface.</title>
        <authorList>
            <person name="Probst A.J."/>
            <person name="Ladd B."/>
            <person name="Jarett J.K."/>
            <person name="Geller-Mcgrath D.E."/>
            <person name="Sieber C.M.K."/>
            <person name="Emerson J.B."/>
            <person name="Anantharaman K."/>
            <person name="Thomas B.C."/>
            <person name="Malmstrom R."/>
            <person name="Stieglmeier M."/>
            <person name="Klingl A."/>
            <person name="Woyke T."/>
            <person name="Ryan C.M."/>
            <person name="Banfield J.F."/>
        </authorList>
    </citation>
    <scope>NUCLEOTIDE SEQUENCE [LARGE SCALE GENOMIC DNA]</scope>
</reference>
<comment type="caution">
    <text evidence="4">The sequence shown here is derived from an EMBL/GenBank/DDBJ whole genome shotgun (WGS) entry which is preliminary data.</text>
</comment>
<dbReference type="GO" id="GO:0006096">
    <property type="term" value="P:glycolytic process"/>
    <property type="evidence" value="ECO:0007669"/>
    <property type="project" value="UniProtKB-UniPathway"/>
</dbReference>
<dbReference type="GO" id="GO:0006094">
    <property type="term" value="P:gluconeogenesis"/>
    <property type="evidence" value="ECO:0007669"/>
    <property type="project" value="UniProtKB-UniPathway"/>
</dbReference>
<comment type="catalytic activity">
    <reaction evidence="3">
        <text>D-glyceraldehyde 3-phosphate = dihydroxyacetone phosphate</text>
        <dbReference type="Rhea" id="RHEA:18585"/>
        <dbReference type="ChEBI" id="CHEBI:57642"/>
        <dbReference type="ChEBI" id="CHEBI:59776"/>
        <dbReference type="EC" id="5.3.1.1"/>
    </reaction>
</comment>
<dbReference type="PROSITE" id="PS51440">
    <property type="entry name" value="TIM_2"/>
    <property type="match status" value="1"/>
</dbReference>
<dbReference type="PANTHER" id="PTHR21139">
    <property type="entry name" value="TRIOSEPHOSPHATE ISOMERASE"/>
    <property type="match status" value="1"/>
</dbReference>
<evidence type="ECO:0000313" key="4">
    <source>
        <dbReference type="EMBL" id="PIT93145.1"/>
    </source>
</evidence>
<dbReference type="InterPro" id="IPR000652">
    <property type="entry name" value="Triosephosphate_isomerase"/>
</dbReference>
<dbReference type="GO" id="GO:0019563">
    <property type="term" value="P:glycerol catabolic process"/>
    <property type="evidence" value="ECO:0007669"/>
    <property type="project" value="TreeGrafter"/>
</dbReference>
<dbReference type="GO" id="GO:0005829">
    <property type="term" value="C:cytosol"/>
    <property type="evidence" value="ECO:0007669"/>
    <property type="project" value="TreeGrafter"/>
</dbReference>
<evidence type="ECO:0000313" key="5">
    <source>
        <dbReference type="Proteomes" id="UP000229112"/>
    </source>
</evidence>
<comment type="pathway">
    <text evidence="3">Carbohydrate biosynthesis; gluconeogenesis.</text>
</comment>
<organism evidence="4 5">
    <name type="scientific">Candidatus Harrisonbacteria bacterium CG10_big_fil_rev_8_21_14_0_10_38_8</name>
    <dbReference type="NCBI Taxonomy" id="1974582"/>
    <lineage>
        <taxon>Bacteria</taxon>
        <taxon>Candidatus Harrisoniibacteriota</taxon>
    </lineage>
</organism>
<evidence type="ECO:0000256" key="3">
    <source>
        <dbReference type="RuleBase" id="RU363013"/>
    </source>
</evidence>
<proteinExistence type="inferred from homology"/>
<name>A0A2M6WK20_9BACT</name>
<dbReference type="Proteomes" id="UP000229112">
    <property type="component" value="Unassembled WGS sequence"/>
</dbReference>
<dbReference type="SUPFAM" id="SSF51351">
    <property type="entry name" value="Triosephosphate isomerase (TIM)"/>
    <property type="match status" value="1"/>
</dbReference>
<comment type="similarity">
    <text evidence="1 3">Belongs to the triosephosphate isomerase family.</text>
</comment>
<dbReference type="AlphaFoldDB" id="A0A2M6WK20"/>
<dbReference type="CDD" id="cd00311">
    <property type="entry name" value="TIM"/>
    <property type="match status" value="1"/>
</dbReference>
<dbReference type="GO" id="GO:0004807">
    <property type="term" value="F:triose-phosphate isomerase activity"/>
    <property type="evidence" value="ECO:0007669"/>
    <property type="project" value="UniProtKB-EC"/>
</dbReference>
<dbReference type="UniPathway" id="UPA00138"/>
<comment type="subcellular location">
    <subcellularLocation>
        <location evidence="3">Cytoplasm</location>
    </subcellularLocation>
</comment>
<keyword evidence="3" id="KW-0312">Gluconeogenesis</keyword>
<evidence type="ECO:0000256" key="1">
    <source>
        <dbReference type="ARBA" id="ARBA00007422"/>
    </source>
</evidence>
<accession>A0A2M6WK20</accession>
<sequence length="238" mass="25919">MKILIANWKMHPDNINEAINLAKGSDFENVIICPPTSFIQGAGEVLTRAGLGAQNLEFSGTGDVDAKELKSLGVTHVIIGHSDRRKNHNETNEIVAKKVSLALSEGLVPVICVGETKEERDAGKKMEVVNDQVVKALSEVKGGRVILAYEPVWSISTNIADGEEVITPEEAYEVILFIKQIVEEVYQNLSRNVIYVYGGSVNSENVKEFLEFKEVGGALVGSASLSSSEFSKMIKLIN</sequence>
<dbReference type="InterPro" id="IPR013785">
    <property type="entry name" value="Aldolase_TIM"/>
</dbReference>
<keyword evidence="3" id="KW-0324">Glycolysis</keyword>
<dbReference type="GO" id="GO:0046166">
    <property type="term" value="P:glyceraldehyde-3-phosphate biosynthetic process"/>
    <property type="evidence" value="ECO:0007669"/>
    <property type="project" value="TreeGrafter"/>
</dbReference>
<dbReference type="InterPro" id="IPR035990">
    <property type="entry name" value="TIM_sf"/>
</dbReference>
<dbReference type="EMBL" id="PFAY01000011">
    <property type="protein sequence ID" value="PIT93145.1"/>
    <property type="molecule type" value="Genomic_DNA"/>
</dbReference>
<dbReference type="Gene3D" id="3.20.20.70">
    <property type="entry name" value="Aldolase class I"/>
    <property type="match status" value="1"/>
</dbReference>
<gene>
    <name evidence="4" type="primary">tpiA</name>
    <name evidence="4" type="ORF">COU06_01510</name>
</gene>